<dbReference type="GO" id="GO:0043248">
    <property type="term" value="P:proteasome assembly"/>
    <property type="evidence" value="ECO:0007669"/>
    <property type="project" value="InterPro"/>
</dbReference>
<evidence type="ECO:0000313" key="1">
    <source>
        <dbReference type="EMBL" id="KAK4215946.1"/>
    </source>
</evidence>
<name>A0AAN7B7T5_9PEZI</name>
<sequence length="164" mass="17583">MTTPIELSIPLPRSVDTRIYMQLTIKSKAITLFLTTASAEEAGAPPPMGSLVYALPDKYTPSQPLSTALFTVEPTVEFTTRMAKLIAKKTRLPTYVGNSISFASTGLGGTVEEEMEAFKRVAELVLSNLQHVIDPVKGQSNGTEVRGQSNVSDHLSSLIGATSI</sequence>
<proteinExistence type="predicted"/>
<dbReference type="Pfam" id="PF16093">
    <property type="entry name" value="PAC4"/>
    <property type="match status" value="1"/>
</dbReference>
<reference evidence="1" key="1">
    <citation type="journal article" date="2023" name="Mol. Phylogenet. Evol.">
        <title>Genome-scale phylogeny and comparative genomics of the fungal order Sordariales.</title>
        <authorList>
            <person name="Hensen N."/>
            <person name="Bonometti L."/>
            <person name="Westerberg I."/>
            <person name="Brannstrom I.O."/>
            <person name="Guillou S."/>
            <person name="Cros-Aarteil S."/>
            <person name="Calhoun S."/>
            <person name="Haridas S."/>
            <person name="Kuo A."/>
            <person name="Mondo S."/>
            <person name="Pangilinan J."/>
            <person name="Riley R."/>
            <person name="LaButti K."/>
            <person name="Andreopoulos B."/>
            <person name="Lipzen A."/>
            <person name="Chen C."/>
            <person name="Yan M."/>
            <person name="Daum C."/>
            <person name="Ng V."/>
            <person name="Clum A."/>
            <person name="Steindorff A."/>
            <person name="Ohm R.A."/>
            <person name="Martin F."/>
            <person name="Silar P."/>
            <person name="Natvig D.O."/>
            <person name="Lalanne C."/>
            <person name="Gautier V."/>
            <person name="Ament-Velasquez S.L."/>
            <person name="Kruys A."/>
            <person name="Hutchinson M.I."/>
            <person name="Powell A.J."/>
            <person name="Barry K."/>
            <person name="Miller A.N."/>
            <person name="Grigoriev I.V."/>
            <person name="Debuchy R."/>
            <person name="Gladieux P."/>
            <person name="Hiltunen Thoren M."/>
            <person name="Johannesson H."/>
        </authorList>
    </citation>
    <scope>NUCLEOTIDE SEQUENCE</scope>
    <source>
        <strain evidence="1">PSN293</strain>
    </source>
</reference>
<dbReference type="InterPro" id="IPR032157">
    <property type="entry name" value="PAC4"/>
</dbReference>
<dbReference type="Proteomes" id="UP001301769">
    <property type="component" value="Unassembled WGS sequence"/>
</dbReference>
<organism evidence="1 2">
    <name type="scientific">Rhypophila decipiens</name>
    <dbReference type="NCBI Taxonomy" id="261697"/>
    <lineage>
        <taxon>Eukaryota</taxon>
        <taxon>Fungi</taxon>
        <taxon>Dikarya</taxon>
        <taxon>Ascomycota</taxon>
        <taxon>Pezizomycotina</taxon>
        <taxon>Sordariomycetes</taxon>
        <taxon>Sordariomycetidae</taxon>
        <taxon>Sordariales</taxon>
        <taxon>Naviculisporaceae</taxon>
        <taxon>Rhypophila</taxon>
    </lineage>
</organism>
<dbReference type="EMBL" id="MU858074">
    <property type="protein sequence ID" value="KAK4215946.1"/>
    <property type="molecule type" value="Genomic_DNA"/>
</dbReference>
<dbReference type="AlphaFoldDB" id="A0AAN7B7T5"/>
<gene>
    <name evidence="1" type="ORF">QBC37DRAFT_113286</name>
</gene>
<evidence type="ECO:0000313" key="2">
    <source>
        <dbReference type="Proteomes" id="UP001301769"/>
    </source>
</evidence>
<reference evidence="1" key="2">
    <citation type="submission" date="2023-05" db="EMBL/GenBank/DDBJ databases">
        <authorList>
            <consortium name="Lawrence Berkeley National Laboratory"/>
            <person name="Steindorff A."/>
            <person name="Hensen N."/>
            <person name="Bonometti L."/>
            <person name="Westerberg I."/>
            <person name="Brannstrom I.O."/>
            <person name="Guillou S."/>
            <person name="Cros-Aarteil S."/>
            <person name="Calhoun S."/>
            <person name="Haridas S."/>
            <person name="Kuo A."/>
            <person name="Mondo S."/>
            <person name="Pangilinan J."/>
            <person name="Riley R."/>
            <person name="Labutti K."/>
            <person name="Andreopoulos B."/>
            <person name="Lipzen A."/>
            <person name="Chen C."/>
            <person name="Yanf M."/>
            <person name="Daum C."/>
            <person name="Ng V."/>
            <person name="Clum A."/>
            <person name="Ohm R."/>
            <person name="Martin F."/>
            <person name="Silar P."/>
            <person name="Natvig D."/>
            <person name="Lalanne C."/>
            <person name="Gautier V."/>
            <person name="Ament-Velasquez S.L."/>
            <person name="Kruys A."/>
            <person name="Hutchinson M.I."/>
            <person name="Powell A.J."/>
            <person name="Barry K."/>
            <person name="Miller A.N."/>
            <person name="Grigoriev I.V."/>
            <person name="Debuchy R."/>
            <person name="Gladieux P."/>
            <person name="Thoren M.H."/>
            <person name="Johannesson H."/>
        </authorList>
    </citation>
    <scope>NUCLEOTIDE SEQUENCE</scope>
    <source>
        <strain evidence="1">PSN293</strain>
    </source>
</reference>
<comment type="caution">
    <text evidence="1">The sequence shown here is derived from an EMBL/GenBank/DDBJ whole genome shotgun (WGS) entry which is preliminary data.</text>
</comment>
<dbReference type="Gene3D" id="3.30.230.100">
    <property type="match status" value="1"/>
</dbReference>
<accession>A0AAN7B7T5</accession>
<protein>
    <submittedName>
        <fullName evidence="1">Uncharacterized protein</fullName>
    </submittedName>
</protein>
<keyword evidence="2" id="KW-1185">Reference proteome</keyword>